<evidence type="ECO:0000256" key="5">
    <source>
        <dbReference type="ARBA" id="ARBA00022749"/>
    </source>
</evidence>
<feature type="active site" evidence="9">
    <location>
        <position position="170"/>
    </location>
</feature>
<feature type="active site" description="Nucleophile" evidence="9">
    <location>
        <position position="82"/>
    </location>
</feature>
<dbReference type="SUPFAM" id="SSF52402">
    <property type="entry name" value="Adenine nucleotide alpha hydrolases-like"/>
    <property type="match status" value="1"/>
</dbReference>
<protein>
    <recommendedName>
        <fullName evidence="9">GMP synthase [glutamine-hydrolyzing]</fullName>
        <ecNumber evidence="9">6.3.5.2</ecNumber>
    </recommendedName>
    <alternativeName>
        <fullName evidence="9">GMP synthetase</fullName>
    </alternativeName>
    <alternativeName>
        <fullName evidence="9">Glutamine amidotransferase</fullName>
    </alternativeName>
</protein>
<dbReference type="CDD" id="cd01742">
    <property type="entry name" value="GATase1_GMP_Synthase"/>
    <property type="match status" value="1"/>
</dbReference>
<evidence type="ECO:0000313" key="13">
    <source>
        <dbReference type="Proteomes" id="UP000190140"/>
    </source>
</evidence>
<dbReference type="GO" id="GO:0005829">
    <property type="term" value="C:cytosol"/>
    <property type="evidence" value="ECO:0007669"/>
    <property type="project" value="TreeGrafter"/>
</dbReference>
<evidence type="ECO:0000256" key="6">
    <source>
        <dbReference type="ARBA" id="ARBA00022755"/>
    </source>
</evidence>
<evidence type="ECO:0000259" key="11">
    <source>
        <dbReference type="PROSITE" id="PS51553"/>
    </source>
</evidence>
<dbReference type="PROSITE" id="PS51553">
    <property type="entry name" value="GMPS_ATP_PPASE"/>
    <property type="match status" value="1"/>
</dbReference>
<dbReference type="UniPathway" id="UPA00189">
    <property type="reaction ID" value="UER00296"/>
</dbReference>
<dbReference type="FunFam" id="3.40.50.880:FF:000001">
    <property type="entry name" value="GMP synthase [glutamine-hydrolyzing]"/>
    <property type="match status" value="1"/>
</dbReference>
<dbReference type="PROSITE" id="PS51273">
    <property type="entry name" value="GATASE_TYPE_1"/>
    <property type="match status" value="1"/>
</dbReference>
<keyword evidence="4 9" id="KW-0547">Nucleotide-binding</keyword>
<dbReference type="RefSeq" id="WP_079412058.1">
    <property type="nucleotide sequence ID" value="NZ_MZGW01000003.1"/>
</dbReference>
<dbReference type="STRING" id="29349.CLOTH_11700"/>
<comment type="subunit">
    <text evidence="9">Homodimer.</text>
</comment>
<dbReference type="Pfam" id="PF00117">
    <property type="entry name" value="GATase"/>
    <property type="match status" value="1"/>
</dbReference>
<evidence type="ECO:0000256" key="2">
    <source>
        <dbReference type="ARBA" id="ARBA00005153"/>
    </source>
</evidence>
<accession>A0A1V4I7N5</accession>
<evidence type="ECO:0000256" key="10">
    <source>
        <dbReference type="PROSITE-ProRule" id="PRU00886"/>
    </source>
</evidence>
<evidence type="ECO:0000256" key="9">
    <source>
        <dbReference type="HAMAP-Rule" id="MF_00344"/>
    </source>
</evidence>
<dbReference type="NCBIfam" id="TIGR00888">
    <property type="entry name" value="guaA_Nterm"/>
    <property type="match status" value="1"/>
</dbReference>
<dbReference type="SUPFAM" id="SSF54810">
    <property type="entry name" value="GMP synthetase C-terminal dimerisation domain"/>
    <property type="match status" value="1"/>
</dbReference>
<gene>
    <name evidence="9 12" type="primary">guaA</name>
    <name evidence="12" type="ORF">CLOTH_11700</name>
</gene>
<dbReference type="Gene3D" id="3.40.50.880">
    <property type="match status" value="1"/>
</dbReference>
<dbReference type="AlphaFoldDB" id="A0A1V4I7N5"/>
<evidence type="ECO:0000256" key="1">
    <source>
        <dbReference type="ARBA" id="ARBA00002332"/>
    </source>
</evidence>
<dbReference type="EMBL" id="MZGW01000003">
    <property type="protein sequence ID" value="OPJ55992.1"/>
    <property type="molecule type" value="Genomic_DNA"/>
</dbReference>
<keyword evidence="3 9" id="KW-0436">Ligase</keyword>
<dbReference type="PANTHER" id="PTHR11922">
    <property type="entry name" value="GMP SYNTHASE-RELATED"/>
    <property type="match status" value="1"/>
</dbReference>
<keyword evidence="6 9" id="KW-0658">Purine biosynthesis</keyword>
<dbReference type="Pfam" id="PF02540">
    <property type="entry name" value="NAD_synthase"/>
    <property type="match status" value="1"/>
</dbReference>
<dbReference type="Proteomes" id="UP000190140">
    <property type="component" value="Unassembled WGS sequence"/>
</dbReference>
<dbReference type="InterPro" id="IPR017926">
    <property type="entry name" value="GATASE"/>
</dbReference>
<keyword evidence="13" id="KW-1185">Reference proteome</keyword>
<dbReference type="OrthoDB" id="9802219at2"/>
<dbReference type="Pfam" id="PF00958">
    <property type="entry name" value="GMP_synt_C"/>
    <property type="match status" value="1"/>
</dbReference>
<evidence type="ECO:0000313" key="12">
    <source>
        <dbReference type="EMBL" id="OPJ55992.1"/>
    </source>
</evidence>
<dbReference type="GO" id="GO:0005524">
    <property type="term" value="F:ATP binding"/>
    <property type="evidence" value="ECO:0007669"/>
    <property type="project" value="UniProtKB-UniRule"/>
</dbReference>
<keyword evidence="5 9" id="KW-0332">GMP biosynthesis</keyword>
<evidence type="ECO:0000256" key="8">
    <source>
        <dbReference type="ARBA" id="ARBA00022962"/>
    </source>
</evidence>
<dbReference type="InterPro" id="IPR004739">
    <property type="entry name" value="GMP_synth_GATase"/>
</dbReference>
<dbReference type="InterPro" id="IPR001674">
    <property type="entry name" value="GMP_synth_C"/>
</dbReference>
<comment type="catalytic activity">
    <reaction evidence="9">
        <text>XMP + L-glutamine + ATP + H2O = GMP + L-glutamate + AMP + diphosphate + 2 H(+)</text>
        <dbReference type="Rhea" id="RHEA:11680"/>
        <dbReference type="ChEBI" id="CHEBI:15377"/>
        <dbReference type="ChEBI" id="CHEBI:15378"/>
        <dbReference type="ChEBI" id="CHEBI:29985"/>
        <dbReference type="ChEBI" id="CHEBI:30616"/>
        <dbReference type="ChEBI" id="CHEBI:33019"/>
        <dbReference type="ChEBI" id="CHEBI:57464"/>
        <dbReference type="ChEBI" id="CHEBI:58115"/>
        <dbReference type="ChEBI" id="CHEBI:58359"/>
        <dbReference type="ChEBI" id="CHEBI:456215"/>
        <dbReference type="EC" id="6.3.5.2"/>
    </reaction>
</comment>
<reference evidence="12 13" key="1">
    <citation type="submission" date="2017-03" db="EMBL/GenBank/DDBJ databases">
        <title>Genome sequence of Clostridium thermoalcaliphilum DSM 7309.</title>
        <authorList>
            <person name="Poehlein A."/>
            <person name="Daniel R."/>
        </authorList>
    </citation>
    <scope>NUCLEOTIDE SEQUENCE [LARGE SCALE GENOMIC DNA]</scope>
    <source>
        <strain evidence="12 13">DSM 7309</strain>
    </source>
</reference>
<name>A0A1V4I7N5_9FIRM</name>
<feature type="binding site" evidence="10">
    <location>
        <begin position="222"/>
        <end position="228"/>
    </location>
    <ligand>
        <name>ATP</name>
        <dbReference type="ChEBI" id="CHEBI:30616"/>
    </ligand>
</feature>
<keyword evidence="7 9" id="KW-0067">ATP-binding</keyword>
<dbReference type="PANTHER" id="PTHR11922:SF2">
    <property type="entry name" value="GMP SYNTHASE [GLUTAMINE-HYDROLYZING]"/>
    <property type="match status" value="1"/>
</dbReference>
<sequence length="511" mass="57957">MERELVLVIDFGGQYNQLIARRVRECNVYCEVIPNTYSIEQIKSKNPKGIIFTGGPSSVYLDKAPTIPKEIFDLNIPILGICYGAQLMAHLLGGNVKRGDKREYGKTVINYKESDLFRDINKENISWMSHTDLIDKMPEGFEIKAHTEDCPIAAMENKEKNLYAVQFHPEVEHTNEGFKIIKNFLMNICGLKGNWTTESFIEENIEKIRKRVGNKKVLCALSGGVDSSVAAVLVHKAIGDNLTCIFVDHGLLRKNEGDEVENIFRDRFNMNLIRVNAKERFLDKLKGVTDPERKRKIIGEEFIRVFEEESTKLGEIDYLVQGTIYPDVIESGGDGSGASVIKSHHNVGGLPEDMKFEIVEPLRELFKDEVRRVGLDLGIPEDLIFRHPFPGPGLGIRVLGEVTDEKLDILKEADYIYRQELKNAGLDREIWQAFAVLPDVKTVGVMGDERTYSYLIGLRAISSSDGMTGDWYRIPYDVLEKISIRIVNEVPNVNRIVYDITSKPPSTIEWE</sequence>
<dbReference type="InterPro" id="IPR022955">
    <property type="entry name" value="GMP_synthase"/>
</dbReference>
<dbReference type="GO" id="GO:0003921">
    <property type="term" value="F:GMP synthase activity"/>
    <property type="evidence" value="ECO:0007669"/>
    <property type="project" value="InterPro"/>
</dbReference>
<dbReference type="PRINTS" id="PR00096">
    <property type="entry name" value="GATASE"/>
</dbReference>
<dbReference type="InterPro" id="IPR014729">
    <property type="entry name" value="Rossmann-like_a/b/a_fold"/>
</dbReference>
<keyword evidence="8 9" id="KW-0315">Glutamine amidotransferase</keyword>
<dbReference type="PRINTS" id="PR00099">
    <property type="entry name" value="CPSGATASE"/>
</dbReference>
<feature type="active site" evidence="9">
    <location>
        <position position="168"/>
    </location>
</feature>
<dbReference type="InterPro" id="IPR022310">
    <property type="entry name" value="NAD/GMP_synthase"/>
</dbReference>
<dbReference type="NCBIfam" id="NF000848">
    <property type="entry name" value="PRK00074.1"/>
    <property type="match status" value="1"/>
</dbReference>
<comment type="pathway">
    <text evidence="2 9">Purine metabolism; GMP biosynthesis; GMP from XMP (L-Gln route): step 1/1.</text>
</comment>
<proteinExistence type="inferred from homology"/>
<dbReference type="FunFam" id="3.30.300.10:FF:000002">
    <property type="entry name" value="GMP synthase [glutamine-hydrolyzing]"/>
    <property type="match status" value="1"/>
</dbReference>
<dbReference type="EC" id="6.3.5.2" evidence="9"/>
<comment type="function">
    <text evidence="1 9">Catalyzes the synthesis of GMP from XMP.</text>
</comment>
<dbReference type="InterPro" id="IPR025777">
    <property type="entry name" value="GMPS_ATP_PPase_dom"/>
</dbReference>
<evidence type="ECO:0000256" key="7">
    <source>
        <dbReference type="ARBA" id="ARBA00022840"/>
    </source>
</evidence>
<evidence type="ECO:0000256" key="4">
    <source>
        <dbReference type="ARBA" id="ARBA00022741"/>
    </source>
</evidence>
<dbReference type="FunFam" id="3.40.50.620:FF:000001">
    <property type="entry name" value="GMP synthase [glutamine-hydrolyzing]"/>
    <property type="match status" value="1"/>
</dbReference>
<organism evidence="12 13">
    <name type="scientific">Alkalithermobacter paradoxus</name>
    <dbReference type="NCBI Taxonomy" id="29349"/>
    <lineage>
        <taxon>Bacteria</taxon>
        <taxon>Bacillati</taxon>
        <taxon>Bacillota</taxon>
        <taxon>Clostridia</taxon>
        <taxon>Peptostreptococcales</taxon>
        <taxon>Tepidibacteraceae</taxon>
        <taxon>Alkalithermobacter</taxon>
    </lineage>
</organism>
<dbReference type="CDD" id="cd01997">
    <property type="entry name" value="GMP_synthase_C"/>
    <property type="match status" value="1"/>
</dbReference>
<dbReference type="SUPFAM" id="SSF52317">
    <property type="entry name" value="Class I glutamine amidotransferase-like"/>
    <property type="match status" value="1"/>
</dbReference>
<dbReference type="InterPro" id="IPR029062">
    <property type="entry name" value="Class_I_gatase-like"/>
</dbReference>
<feature type="domain" description="GMPS ATP-PPase" evidence="11">
    <location>
        <begin position="195"/>
        <end position="386"/>
    </location>
</feature>
<dbReference type="HAMAP" id="MF_00344">
    <property type="entry name" value="GMP_synthase"/>
    <property type="match status" value="1"/>
</dbReference>
<comment type="caution">
    <text evidence="12">The sequence shown here is derived from an EMBL/GenBank/DDBJ whole genome shotgun (WGS) entry which is preliminary data.</text>
</comment>
<dbReference type="Gene3D" id="3.40.50.620">
    <property type="entry name" value="HUPs"/>
    <property type="match status" value="1"/>
</dbReference>
<evidence type="ECO:0000256" key="3">
    <source>
        <dbReference type="ARBA" id="ARBA00022598"/>
    </source>
</evidence>
<dbReference type="NCBIfam" id="TIGR00884">
    <property type="entry name" value="guaA_Cterm"/>
    <property type="match status" value="1"/>
</dbReference>
<dbReference type="Gene3D" id="3.30.300.10">
    <property type="match status" value="1"/>
</dbReference>